<evidence type="ECO:0000256" key="5">
    <source>
        <dbReference type="ARBA" id="ARBA00023136"/>
    </source>
</evidence>
<keyword evidence="10" id="KW-1185">Reference proteome</keyword>
<dbReference type="OrthoDB" id="9768147at2"/>
<sequence>MRKHLLILFITVLTSVAAFAQVTTSSFSGIIKDSKGETLPGATIRATHTPSGSTYTSTTNIKGQFTLPGVRVGGPYTVVISYIGYEPQTFTGIVLKLGEPFLLNVTMNMTGTALKEVTISNKKEINVARVGASTNISSRMLQTLPTINRSVTDFTRLSPLANGNSFAGRDSRLNNIQVDGASLNNSFGLSTDPFPGGGAQPISIESYDEISVNAAPVDVRQSGFTGAGIYAVTKSGTNTFTGSAYGYYKNQSYNGTSIGDNDISSSFAKSSTKTYGFTLGGPIIKNRVFFFVNYENTKSTTPGLAYSPTNGSGIGTVSLATASDLQKVSDYLQSKYGYSTGAYDNYPAFAPANQNFLAKLDVNINDKNKLTLKYSNLSGTTDNQLNGTSIPNSANFTVTGKSGSVSSLPYARYSNQSLSFQNSNYGFINKVRTYTAELNSSITSKLSNQLLFAVTQTDTKRSFPGGDTFPTIDIFQNGSNYITAGNDPYTLNNDVINNTTSITDNLTFYAGKHTITGGASYDYQYLGNQFMQGAAGYYAYNSLDDFLNNRAPVYFAYTYSLTPGVSAPYSASLKVGTVGLYIQDEVAVNDNFKLTYGIRADKPIYLEDPPENPQISALQLLNKNGGTQSYNTGRWPSNHFLFSPRAGFRWNLADDKSLILRGGAGVFTGKTPYVYLTNMPTNSGMPQNGSNVSNATAAGQAILNQITLVRDPSTIAAQFPGSFPTSSGTTVPTSGAVVIDPNYKFPQVFRANLAVEKAFGDGYNLTLEGLYTKDINATRYINANLRAATGLTQEGDLSRERYVGTGTATVAATDRLIYPTLGNIYLLTNSSDGYTGAFTAQLSKSYANGFFGSIAYTYTVAKDVNANLGSTAASTYSGNPNIGTSNEEELGNSSFFTPHRVVANASYTIRYLNHGATTFGLYYSGSLGTPISYTINGDLNGDGNSNTDLMYIPKNVNDLTFVPTTATVNGVTYTYTAAQEAQALNQFINNSSYLSSHRGQYAQRNAAFVPWFNKVDLNFLQDVYIQTGKTRHTLQFSAVIQNFTNLLNKYWGVQQTTTFTNPVKFNGYVNNVPTYTYTNLNGKLVTNPYMDMTSNTTWSLLLGLKYKF</sequence>
<dbReference type="InterPro" id="IPR039426">
    <property type="entry name" value="TonB-dep_rcpt-like"/>
</dbReference>
<keyword evidence="9" id="KW-0645">Protease</keyword>
<dbReference type="InterPro" id="IPR008969">
    <property type="entry name" value="CarboxyPept-like_regulatory"/>
</dbReference>
<evidence type="ECO:0000256" key="1">
    <source>
        <dbReference type="ARBA" id="ARBA00004571"/>
    </source>
</evidence>
<evidence type="ECO:0000256" key="3">
    <source>
        <dbReference type="ARBA" id="ARBA00022452"/>
    </source>
</evidence>
<dbReference type="EMBL" id="RBKU01000001">
    <property type="protein sequence ID" value="RKR82340.1"/>
    <property type="molecule type" value="Genomic_DNA"/>
</dbReference>
<keyword evidence="7" id="KW-0732">Signal</keyword>
<accession>A0A495J050</accession>
<dbReference type="PANTHER" id="PTHR30069:SF46">
    <property type="entry name" value="OAR PROTEIN"/>
    <property type="match status" value="1"/>
</dbReference>
<comment type="subcellular location">
    <subcellularLocation>
        <location evidence="1">Cell outer membrane</location>
        <topology evidence="1">Multi-pass membrane protein</topology>
    </subcellularLocation>
</comment>
<keyword evidence="6" id="KW-0998">Cell outer membrane</keyword>
<dbReference type="Proteomes" id="UP000268007">
    <property type="component" value="Unassembled WGS sequence"/>
</dbReference>
<dbReference type="Pfam" id="PF13620">
    <property type="entry name" value="CarboxypepD_reg"/>
    <property type="match status" value="1"/>
</dbReference>
<gene>
    <name evidence="9" type="ORF">BDD43_2516</name>
</gene>
<feature type="chain" id="PRO_5019869750" evidence="7">
    <location>
        <begin position="21"/>
        <end position="1108"/>
    </location>
</feature>
<evidence type="ECO:0000313" key="10">
    <source>
        <dbReference type="Proteomes" id="UP000268007"/>
    </source>
</evidence>
<dbReference type="InterPro" id="IPR057601">
    <property type="entry name" value="Oar-like_b-barrel"/>
</dbReference>
<name>A0A495J050_9SPHI</name>
<evidence type="ECO:0000313" key="9">
    <source>
        <dbReference type="EMBL" id="RKR82340.1"/>
    </source>
</evidence>
<dbReference type="GO" id="GO:0009279">
    <property type="term" value="C:cell outer membrane"/>
    <property type="evidence" value="ECO:0007669"/>
    <property type="project" value="UniProtKB-SubCell"/>
</dbReference>
<feature type="signal peptide" evidence="7">
    <location>
        <begin position="1"/>
        <end position="20"/>
    </location>
</feature>
<protein>
    <submittedName>
        <fullName evidence="9">Carboxypeptidase family protein</fullName>
    </submittedName>
</protein>
<keyword evidence="5" id="KW-0472">Membrane</keyword>
<keyword evidence="2" id="KW-0813">Transport</keyword>
<dbReference type="GO" id="GO:0015344">
    <property type="term" value="F:siderophore uptake transmembrane transporter activity"/>
    <property type="evidence" value="ECO:0007669"/>
    <property type="project" value="TreeGrafter"/>
</dbReference>
<comment type="caution">
    <text evidence="9">The sequence shown here is derived from an EMBL/GenBank/DDBJ whole genome shotgun (WGS) entry which is preliminary data.</text>
</comment>
<dbReference type="Gene3D" id="2.60.40.1120">
    <property type="entry name" value="Carboxypeptidase-like, regulatory domain"/>
    <property type="match status" value="1"/>
</dbReference>
<evidence type="ECO:0000256" key="4">
    <source>
        <dbReference type="ARBA" id="ARBA00022692"/>
    </source>
</evidence>
<proteinExistence type="predicted"/>
<evidence type="ECO:0000256" key="2">
    <source>
        <dbReference type="ARBA" id="ARBA00022448"/>
    </source>
</evidence>
<organism evidence="9 10">
    <name type="scientific">Mucilaginibacter gracilis</name>
    <dbReference type="NCBI Taxonomy" id="423350"/>
    <lineage>
        <taxon>Bacteria</taxon>
        <taxon>Pseudomonadati</taxon>
        <taxon>Bacteroidota</taxon>
        <taxon>Sphingobacteriia</taxon>
        <taxon>Sphingobacteriales</taxon>
        <taxon>Sphingobacteriaceae</taxon>
        <taxon>Mucilaginibacter</taxon>
    </lineage>
</organism>
<dbReference type="SUPFAM" id="SSF56935">
    <property type="entry name" value="Porins"/>
    <property type="match status" value="1"/>
</dbReference>
<dbReference type="GO" id="GO:0004180">
    <property type="term" value="F:carboxypeptidase activity"/>
    <property type="evidence" value="ECO:0007669"/>
    <property type="project" value="UniProtKB-KW"/>
</dbReference>
<feature type="domain" description="TonB-dependent transporter Oar-like beta-barrel" evidence="8">
    <location>
        <begin position="232"/>
        <end position="1048"/>
    </location>
</feature>
<keyword evidence="3" id="KW-1134">Transmembrane beta strand</keyword>
<evidence type="ECO:0000256" key="6">
    <source>
        <dbReference type="ARBA" id="ARBA00023237"/>
    </source>
</evidence>
<keyword evidence="9" id="KW-0121">Carboxypeptidase</keyword>
<dbReference type="InterPro" id="IPR036942">
    <property type="entry name" value="Beta-barrel_TonB_sf"/>
</dbReference>
<evidence type="ECO:0000259" key="8">
    <source>
        <dbReference type="Pfam" id="PF25183"/>
    </source>
</evidence>
<dbReference type="GO" id="GO:0044718">
    <property type="term" value="P:siderophore transmembrane transport"/>
    <property type="evidence" value="ECO:0007669"/>
    <property type="project" value="TreeGrafter"/>
</dbReference>
<dbReference type="AlphaFoldDB" id="A0A495J050"/>
<dbReference type="SUPFAM" id="SSF49464">
    <property type="entry name" value="Carboxypeptidase regulatory domain-like"/>
    <property type="match status" value="1"/>
</dbReference>
<evidence type="ECO:0000256" key="7">
    <source>
        <dbReference type="SAM" id="SignalP"/>
    </source>
</evidence>
<dbReference type="PANTHER" id="PTHR30069">
    <property type="entry name" value="TONB-DEPENDENT OUTER MEMBRANE RECEPTOR"/>
    <property type="match status" value="1"/>
</dbReference>
<keyword evidence="9" id="KW-0378">Hydrolase</keyword>
<dbReference type="Gene3D" id="2.40.170.20">
    <property type="entry name" value="TonB-dependent receptor, beta-barrel domain"/>
    <property type="match status" value="1"/>
</dbReference>
<dbReference type="RefSeq" id="WP_121197954.1">
    <property type="nucleotide sequence ID" value="NZ_RBKU01000001.1"/>
</dbReference>
<reference evidence="9 10" key="1">
    <citation type="submission" date="2018-10" db="EMBL/GenBank/DDBJ databases">
        <title>Genomic Encyclopedia of Archaeal and Bacterial Type Strains, Phase II (KMG-II): from individual species to whole genera.</title>
        <authorList>
            <person name="Goeker M."/>
        </authorList>
    </citation>
    <scope>NUCLEOTIDE SEQUENCE [LARGE SCALE GENOMIC DNA]</scope>
    <source>
        <strain evidence="9 10">DSM 18602</strain>
    </source>
</reference>
<dbReference type="Pfam" id="PF25183">
    <property type="entry name" value="OMP_b-brl_4"/>
    <property type="match status" value="1"/>
</dbReference>
<keyword evidence="4" id="KW-0812">Transmembrane</keyword>